<dbReference type="EMBL" id="CYHE01000019">
    <property type="protein sequence ID" value="CUB00471.1"/>
    <property type="molecule type" value="Genomic_DNA"/>
</dbReference>
<keyword evidence="2" id="KW-1185">Reference proteome</keyword>
<dbReference type="InterPro" id="IPR013783">
    <property type="entry name" value="Ig-like_fold"/>
</dbReference>
<sequence>MQVTMGGTPAVNGFSRPEWAGFKNAQLRPGGPAESIITAEGRFSPLSLLSRLSLFLCLALASLLVTATRSEAALSAACQAINSDWGGAGLTLTSASGIPQVIGPSSNNGAYNNLSAGERIDWTFTANGTQGDDTNLVTYYIEDFSGAEYDSGTNIIGTGSVSGSHTFSPGAQDIFIELTGQGGSGATGTLTVTCSDPTAVTITLSPAAGSLTAGQVSTAYSQTFTASGGSGSYTYAVTSGALPAGLSLNAGNGQLTGTPTTAGTANFTITATDGNNDTGSAAYSLLINAAPVTITLSPAAGSLTAGQAGTAYSQSVSASGGTGPYTYAVTSGALPAGLTLNTNTGDISGTPTA</sequence>
<evidence type="ECO:0000313" key="2">
    <source>
        <dbReference type="Proteomes" id="UP000183900"/>
    </source>
</evidence>
<accession>A0A0K6IBI9</accession>
<dbReference type="Proteomes" id="UP000183900">
    <property type="component" value="Unassembled WGS sequence"/>
</dbReference>
<dbReference type="InterPro" id="IPR015919">
    <property type="entry name" value="Cadherin-like_sf"/>
</dbReference>
<feature type="non-terminal residue" evidence="1">
    <location>
        <position position="353"/>
    </location>
</feature>
<dbReference type="Pfam" id="PF05345">
    <property type="entry name" value="He_PIG"/>
    <property type="match status" value="2"/>
</dbReference>
<gene>
    <name evidence="1" type="ORF">Ga0061067_1191</name>
</gene>
<dbReference type="SUPFAM" id="SSF49313">
    <property type="entry name" value="Cadherin-like"/>
    <property type="match status" value="1"/>
</dbReference>
<dbReference type="GO" id="GO:0005509">
    <property type="term" value="F:calcium ion binding"/>
    <property type="evidence" value="ECO:0007669"/>
    <property type="project" value="InterPro"/>
</dbReference>
<evidence type="ECO:0000313" key="1">
    <source>
        <dbReference type="EMBL" id="CUB00471.1"/>
    </source>
</evidence>
<dbReference type="GO" id="GO:0016020">
    <property type="term" value="C:membrane"/>
    <property type="evidence" value="ECO:0007669"/>
    <property type="project" value="InterPro"/>
</dbReference>
<organism evidence="1 2">
    <name type="scientific">Pannonibacter indicus</name>
    <dbReference type="NCBI Taxonomy" id="466044"/>
    <lineage>
        <taxon>Bacteria</taxon>
        <taxon>Pseudomonadati</taxon>
        <taxon>Pseudomonadota</taxon>
        <taxon>Alphaproteobacteria</taxon>
        <taxon>Hyphomicrobiales</taxon>
        <taxon>Stappiaceae</taxon>
        <taxon>Pannonibacter</taxon>
    </lineage>
</organism>
<dbReference type="PANTHER" id="PTHR37494">
    <property type="entry name" value="HEMAGGLUTININ"/>
    <property type="match status" value="1"/>
</dbReference>
<protein>
    <submittedName>
        <fullName evidence="1">Putative Ig domain</fullName>
    </submittedName>
</protein>
<dbReference type="PANTHER" id="PTHR37494:SF1">
    <property type="entry name" value="STAPHYLOCOCCUS AUREUS SURFACE PROTEIN A"/>
    <property type="match status" value="1"/>
</dbReference>
<proteinExistence type="predicted"/>
<name>A0A0K6IBI9_9HYPH</name>
<reference evidence="2" key="1">
    <citation type="submission" date="2015-08" db="EMBL/GenBank/DDBJ databases">
        <authorList>
            <person name="Varghese N."/>
        </authorList>
    </citation>
    <scope>NUCLEOTIDE SEQUENCE [LARGE SCALE GENOMIC DNA]</scope>
    <source>
        <strain evidence="2">DSM 23407</strain>
    </source>
</reference>
<dbReference type="Gene3D" id="2.60.40.10">
    <property type="entry name" value="Immunoglobulins"/>
    <property type="match status" value="2"/>
</dbReference>
<dbReference type="AlphaFoldDB" id="A0A0K6IBI9"/>